<proteinExistence type="predicted"/>
<gene>
    <name evidence="3" type="ORF">F5891DRAFT_979160</name>
    <name evidence="2" type="ORF">F5891DRAFT_980081</name>
</gene>
<organism evidence="2 4">
    <name type="scientific">Suillus fuscotomentosus</name>
    <dbReference type="NCBI Taxonomy" id="1912939"/>
    <lineage>
        <taxon>Eukaryota</taxon>
        <taxon>Fungi</taxon>
        <taxon>Dikarya</taxon>
        <taxon>Basidiomycota</taxon>
        <taxon>Agaricomycotina</taxon>
        <taxon>Agaricomycetes</taxon>
        <taxon>Agaricomycetidae</taxon>
        <taxon>Boletales</taxon>
        <taxon>Suillineae</taxon>
        <taxon>Suillaceae</taxon>
        <taxon>Suillus</taxon>
    </lineage>
</organism>
<dbReference type="Proteomes" id="UP001195769">
    <property type="component" value="Unassembled WGS sequence"/>
</dbReference>
<comment type="caution">
    <text evidence="2">The sequence shown here is derived from an EMBL/GenBank/DDBJ whole genome shotgun (WGS) entry which is preliminary data.</text>
</comment>
<accession>A0AAD4HK05</accession>
<feature type="signal peptide" evidence="1">
    <location>
        <begin position="1"/>
        <end position="23"/>
    </location>
</feature>
<name>A0AAD4HK05_9AGAM</name>
<keyword evidence="1" id="KW-0732">Signal</keyword>
<dbReference type="EMBL" id="JABBWK010000026">
    <property type="protein sequence ID" value="KAG1900480.1"/>
    <property type="molecule type" value="Genomic_DNA"/>
</dbReference>
<protein>
    <submittedName>
        <fullName evidence="2">Uncharacterized protein</fullName>
    </submittedName>
</protein>
<evidence type="ECO:0000256" key="1">
    <source>
        <dbReference type="SAM" id="SignalP"/>
    </source>
</evidence>
<reference evidence="2" key="1">
    <citation type="journal article" date="2020" name="New Phytol.">
        <title>Comparative genomics reveals dynamic genome evolution in host specialist ectomycorrhizal fungi.</title>
        <authorList>
            <person name="Lofgren L.A."/>
            <person name="Nguyen N.H."/>
            <person name="Vilgalys R."/>
            <person name="Ruytinx J."/>
            <person name="Liao H.L."/>
            <person name="Branco S."/>
            <person name="Kuo A."/>
            <person name="LaButti K."/>
            <person name="Lipzen A."/>
            <person name="Andreopoulos W."/>
            <person name="Pangilinan J."/>
            <person name="Riley R."/>
            <person name="Hundley H."/>
            <person name="Na H."/>
            <person name="Barry K."/>
            <person name="Grigoriev I.V."/>
            <person name="Stajich J.E."/>
            <person name="Kennedy P.G."/>
        </authorList>
    </citation>
    <scope>NUCLEOTIDE SEQUENCE</scope>
    <source>
        <strain evidence="2">FC203</strain>
    </source>
</reference>
<keyword evidence="4" id="KW-1185">Reference proteome</keyword>
<feature type="chain" id="PRO_5042441204" evidence="1">
    <location>
        <begin position="24"/>
        <end position="107"/>
    </location>
</feature>
<dbReference type="EMBL" id="JABBWK010000019">
    <property type="protein sequence ID" value="KAG1902053.1"/>
    <property type="molecule type" value="Genomic_DNA"/>
</dbReference>
<evidence type="ECO:0000313" key="4">
    <source>
        <dbReference type="Proteomes" id="UP001195769"/>
    </source>
</evidence>
<evidence type="ECO:0000313" key="2">
    <source>
        <dbReference type="EMBL" id="KAG1900480.1"/>
    </source>
</evidence>
<dbReference type="RefSeq" id="XP_041227628.1">
    <property type="nucleotide sequence ID" value="XM_041376843.1"/>
</dbReference>
<sequence length="107" mass="11568">MSVLNTSFYVLLLAVVFTRFTVADKCIGGGDDEDDGIACEVTFKVCAIKYAFQTKGEKGIILVMPHSSIVTALGGPTESSSCEKSLFDVQHQLQQYVSMLLVAKLEA</sequence>
<evidence type="ECO:0000313" key="3">
    <source>
        <dbReference type="EMBL" id="KAG1902053.1"/>
    </source>
</evidence>
<dbReference type="AlphaFoldDB" id="A0AAD4HK05"/>
<dbReference type="GeneID" id="64671141"/>